<dbReference type="EMBL" id="JANVFU010000013">
    <property type="protein sequence ID" value="KAJ3740898.1"/>
    <property type="molecule type" value="Genomic_DNA"/>
</dbReference>
<name>A0A9W8NUB3_9AGAR</name>
<dbReference type="InterPro" id="IPR036940">
    <property type="entry name" value="PI3/4_kinase_cat_sf"/>
</dbReference>
<sequence>MSMYRVICVGEVTIQLLRDNKDSLTSVLDAFVHDPLVEWEEEKIKLEILYQQDRKQQNSQTDAKRKNSVKPATDLRSLAKNSLKGIEKKLRGHYRPTPEKPEHAYEKEVSTSNLVQQLLIQEATDTANLTRMYPGWASWH</sequence>
<keyword evidence="4" id="KW-1185">Reference proteome</keyword>
<feature type="region of interest" description="Disordered" evidence="1">
    <location>
        <begin position="88"/>
        <end position="107"/>
    </location>
</feature>
<comment type="caution">
    <text evidence="3">The sequence shown here is derived from an EMBL/GenBank/DDBJ whole genome shotgun (WGS) entry which is preliminary data.</text>
</comment>
<protein>
    <recommendedName>
        <fullName evidence="2">FATC domain-containing protein</fullName>
    </recommendedName>
</protein>
<feature type="compositionally biased region" description="Basic and acidic residues" evidence="1">
    <location>
        <begin position="96"/>
        <end position="107"/>
    </location>
</feature>
<dbReference type="SMART" id="SM01343">
    <property type="entry name" value="FATC"/>
    <property type="match status" value="1"/>
</dbReference>
<accession>A0A9W8NUB3</accession>
<dbReference type="GO" id="GO:0005634">
    <property type="term" value="C:nucleus"/>
    <property type="evidence" value="ECO:0007669"/>
    <property type="project" value="TreeGrafter"/>
</dbReference>
<dbReference type="InterPro" id="IPR003152">
    <property type="entry name" value="FATC_dom"/>
</dbReference>
<dbReference type="AlphaFoldDB" id="A0A9W8NUB3"/>
<dbReference type="GO" id="GO:0004674">
    <property type="term" value="F:protein serine/threonine kinase activity"/>
    <property type="evidence" value="ECO:0007669"/>
    <property type="project" value="TreeGrafter"/>
</dbReference>
<dbReference type="InterPro" id="IPR050517">
    <property type="entry name" value="DDR_Repair_Kinase"/>
</dbReference>
<feature type="region of interest" description="Disordered" evidence="1">
    <location>
        <begin position="52"/>
        <end position="74"/>
    </location>
</feature>
<gene>
    <name evidence="3" type="ORF">DFH05DRAFT_1545648</name>
</gene>
<reference evidence="3 4" key="1">
    <citation type="journal article" date="2023" name="Proc. Natl. Acad. Sci. U.S.A.">
        <title>A global phylogenomic analysis of the shiitake genus Lentinula.</title>
        <authorList>
            <person name="Sierra-Patev S."/>
            <person name="Min B."/>
            <person name="Naranjo-Ortiz M."/>
            <person name="Looney B."/>
            <person name="Konkel Z."/>
            <person name="Slot J.C."/>
            <person name="Sakamoto Y."/>
            <person name="Steenwyk J.L."/>
            <person name="Rokas A."/>
            <person name="Carro J."/>
            <person name="Camarero S."/>
            <person name="Ferreira P."/>
            <person name="Molpeceres G."/>
            <person name="Ruiz-Duenas F.J."/>
            <person name="Serrano A."/>
            <person name="Henrissat B."/>
            <person name="Drula E."/>
            <person name="Hughes K.W."/>
            <person name="Mata J.L."/>
            <person name="Ishikawa N.K."/>
            <person name="Vargas-Isla R."/>
            <person name="Ushijima S."/>
            <person name="Smith C.A."/>
            <person name="Donoghue J."/>
            <person name="Ahrendt S."/>
            <person name="Andreopoulos W."/>
            <person name="He G."/>
            <person name="LaButti K."/>
            <person name="Lipzen A."/>
            <person name="Ng V."/>
            <person name="Riley R."/>
            <person name="Sandor L."/>
            <person name="Barry K."/>
            <person name="Martinez A.T."/>
            <person name="Xiao Y."/>
            <person name="Gibbons J.G."/>
            <person name="Terashima K."/>
            <person name="Grigoriev I.V."/>
            <person name="Hibbett D."/>
        </authorList>
    </citation>
    <scope>NUCLEOTIDE SEQUENCE [LARGE SCALE GENOMIC DNA]</scope>
    <source>
        <strain evidence="3 4">TFB7810</strain>
    </source>
</reference>
<dbReference type="Pfam" id="PF02260">
    <property type="entry name" value="FATC"/>
    <property type="match status" value="1"/>
</dbReference>
<dbReference type="PANTHER" id="PTHR11139">
    <property type="entry name" value="ATAXIA TELANGIECTASIA MUTATED ATM -RELATED"/>
    <property type="match status" value="1"/>
</dbReference>
<evidence type="ECO:0000256" key="1">
    <source>
        <dbReference type="SAM" id="MobiDB-lite"/>
    </source>
</evidence>
<dbReference type="Gene3D" id="1.10.1070.11">
    <property type="entry name" value="Phosphatidylinositol 3-/4-kinase, catalytic domain"/>
    <property type="match status" value="1"/>
</dbReference>
<evidence type="ECO:0000313" key="4">
    <source>
        <dbReference type="Proteomes" id="UP001142393"/>
    </source>
</evidence>
<proteinExistence type="predicted"/>
<organism evidence="3 4">
    <name type="scientific">Lentinula detonsa</name>
    <dbReference type="NCBI Taxonomy" id="2804962"/>
    <lineage>
        <taxon>Eukaryota</taxon>
        <taxon>Fungi</taxon>
        <taxon>Dikarya</taxon>
        <taxon>Basidiomycota</taxon>
        <taxon>Agaricomycotina</taxon>
        <taxon>Agaricomycetes</taxon>
        <taxon>Agaricomycetidae</taxon>
        <taxon>Agaricales</taxon>
        <taxon>Marasmiineae</taxon>
        <taxon>Omphalotaceae</taxon>
        <taxon>Lentinula</taxon>
    </lineage>
</organism>
<feature type="domain" description="FATC" evidence="2">
    <location>
        <begin position="107"/>
        <end position="140"/>
    </location>
</feature>
<dbReference type="PROSITE" id="PS51190">
    <property type="entry name" value="FATC"/>
    <property type="match status" value="1"/>
</dbReference>
<dbReference type="Proteomes" id="UP001142393">
    <property type="component" value="Unassembled WGS sequence"/>
</dbReference>
<evidence type="ECO:0000259" key="2">
    <source>
        <dbReference type="PROSITE" id="PS51190"/>
    </source>
</evidence>
<evidence type="ECO:0000313" key="3">
    <source>
        <dbReference type="EMBL" id="KAJ3740898.1"/>
    </source>
</evidence>